<protein>
    <submittedName>
        <fullName evidence="4">Pentatricopeptide repeat-containing protein</fullName>
    </submittedName>
</protein>
<dbReference type="Pfam" id="PF01535">
    <property type="entry name" value="PPR"/>
    <property type="match status" value="3"/>
</dbReference>
<reference evidence="4 5" key="3">
    <citation type="submission" date="2019-11" db="EMBL/GenBank/DDBJ databases">
        <title>A de novo genome assembly of a pear dwarfing rootstock.</title>
        <authorList>
            <person name="Wang F."/>
            <person name="Wang J."/>
            <person name="Li S."/>
            <person name="Zhang Y."/>
            <person name="Fang M."/>
            <person name="Ma L."/>
            <person name="Zhao Y."/>
            <person name="Jiang S."/>
        </authorList>
    </citation>
    <scope>NUCLEOTIDE SEQUENCE [LARGE SCALE GENOMIC DNA]</scope>
    <source>
        <strain evidence="4">S2</strain>
        <tissue evidence="4">Leaf</tissue>
    </source>
</reference>
<dbReference type="GO" id="GO:0009451">
    <property type="term" value="P:RNA modification"/>
    <property type="evidence" value="ECO:0007669"/>
    <property type="project" value="InterPro"/>
</dbReference>
<name>A0A5N5HMT3_9ROSA</name>
<dbReference type="InterPro" id="IPR002885">
    <property type="entry name" value="PPR_rpt"/>
</dbReference>
<dbReference type="PANTHER" id="PTHR47926">
    <property type="entry name" value="PENTATRICOPEPTIDE REPEAT-CONTAINING PROTEIN"/>
    <property type="match status" value="1"/>
</dbReference>
<dbReference type="AlphaFoldDB" id="A0A5N5HMT3"/>
<dbReference type="GO" id="GO:0003723">
    <property type="term" value="F:RNA binding"/>
    <property type="evidence" value="ECO:0007669"/>
    <property type="project" value="InterPro"/>
</dbReference>
<dbReference type="EMBL" id="SMOL01000148">
    <property type="protein sequence ID" value="KAB2627943.1"/>
    <property type="molecule type" value="Genomic_DNA"/>
</dbReference>
<proteinExistence type="predicted"/>
<reference evidence="4 5" key="1">
    <citation type="submission" date="2019-09" db="EMBL/GenBank/DDBJ databases">
        <authorList>
            <person name="Ou C."/>
        </authorList>
    </citation>
    <scope>NUCLEOTIDE SEQUENCE [LARGE SCALE GENOMIC DNA]</scope>
    <source>
        <strain evidence="4">S2</strain>
        <tissue evidence="4">Leaf</tissue>
    </source>
</reference>
<dbReference type="NCBIfam" id="TIGR00756">
    <property type="entry name" value="PPR"/>
    <property type="match status" value="1"/>
</dbReference>
<evidence type="ECO:0000313" key="5">
    <source>
        <dbReference type="Proteomes" id="UP000327157"/>
    </source>
</evidence>
<evidence type="ECO:0000256" key="3">
    <source>
        <dbReference type="SAM" id="MobiDB-lite"/>
    </source>
</evidence>
<evidence type="ECO:0000313" key="4">
    <source>
        <dbReference type="EMBL" id="KAB2627943.1"/>
    </source>
</evidence>
<dbReference type="Gene3D" id="1.25.40.10">
    <property type="entry name" value="Tetratricopeptide repeat domain"/>
    <property type="match status" value="2"/>
</dbReference>
<evidence type="ECO:0000256" key="2">
    <source>
        <dbReference type="PROSITE-ProRule" id="PRU00708"/>
    </source>
</evidence>
<dbReference type="PANTHER" id="PTHR47926:SF537">
    <property type="entry name" value="PENTACOTRIPEPTIDE-REPEAT REGION OF PRORP DOMAIN-CONTAINING PROTEIN"/>
    <property type="match status" value="1"/>
</dbReference>
<feature type="repeat" description="PPR" evidence="2">
    <location>
        <begin position="231"/>
        <end position="265"/>
    </location>
</feature>
<keyword evidence="5" id="KW-1185">Reference proteome</keyword>
<organism evidence="4 5">
    <name type="scientific">Pyrus ussuriensis x Pyrus communis</name>
    <dbReference type="NCBI Taxonomy" id="2448454"/>
    <lineage>
        <taxon>Eukaryota</taxon>
        <taxon>Viridiplantae</taxon>
        <taxon>Streptophyta</taxon>
        <taxon>Embryophyta</taxon>
        <taxon>Tracheophyta</taxon>
        <taxon>Spermatophyta</taxon>
        <taxon>Magnoliopsida</taxon>
        <taxon>eudicotyledons</taxon>
        <taxon>Gunneridae</taxon>
        <taxon>Pentapetalae</taxon>
        <taxon>rosids</taxon>
        <taxon>fabids</taxon>
        <taxon>Rosales</taxon>
        <taxon>Rosaceae</taxon>
        <taxon>Amygdaloideae</taxon>
        <taxon>Maleae</taxon>
        <taxon>Pyrus</taxon>
    </lineage>
</organism>
<feature type="repeat" description="PPR" evidence="2">
    <location>
        <begin position="113"/>
        <end position="147"/>
    </location>
</feature>
<reference evidence="5" key="2">
    <citation type="submission" date="2019-10" db="EMBL/GenBank/DDBJ databases">
        <title>A de novo genome assembly of a pear dwarfing rootstock.</title>
        <authorList>
            <person name="Wang F."/>
            <person name="Wang J."/>
            <person name="Li S."/>
            <person name="Zhang Y."/>
            <person name="Fang M."/>
            <person name="Ma L."/>
            <person name="Zhao Y."/>
            <person name="Jiang S."/>
        </authorList>
    </citation>
    <scope>NUCLEOTIDE SEQUENCE [LARGE SCALE GENOMIC DNA]</scope>
</reference>
<sequence>MASVTCNFTSLSPSSGGSDQRSWNQIARNQVVKRNVEHAFQSYIEMQKLGFSADNYTFPLLLNAAGNTSLRIGLTLHGRTVKTGFCDHLFVQTALLKDSLLMLVRFDKMPERDVGAWNSMLDVYASSGQMDNAMEIFDTVPSQDLASFSIMISGFAGARSVTSARSIFDRIPEKDVVSWNDDTGVHERYTYTEILEQASSPHLITAPIDMYAKCGSIHNSLEVSYKSKNKDIYCWTALISGLALHGFGYAVLKLFDQMRENCIKPDDITFIGVLSSCSHAGLPGSLTRRCTSSRGCRFEPGKSVLGDLLSACVIHQDLEAGEKAMELLVKKGCCLSDGEHMMFSNLYASCGQWEEAGRRRNMMNGLGIVEVEINGRFHKFLAGEGWC</sequence>
<dbReference type="InterPro" id="IPR011990">
    <property type="entry name" value="TPR-like_helical_dom_sf"/>
</dbReference>
<dbReference type="InterPro" id="IPR046960">
    <property type="entry name" value="PPR_At4g14850-like_plant"/>
</dbReference>
<dbReference type="Proteomes" id="UP000327157">
    <property type="component" value="Chromosome 8"/>
</dbReference>
<dbReference type="PROSITE" id="PS51375">
    <property type="entry name" value="PPR"/>
    <property type="match status" value="2"/>
</dbReference>
<keyword evidence="1" id="KW-0677">Repeat</keyword>
<gene>
    <name evidence="4" type="ORF">D8674_032738</name>
</gene>
<accession>A0A5N5HMT3</accession>
<dbReference type="OrthoDB" id="185373at2759"/>
<feature type="region of interest" description="Disordered" evidence="3">
    <location>
        <begin position="1"/>
        <end position="22"/>
    </location>
</feature>
<evidence type="ECO:0000256" key="1">
    <source>
        <dbReference type="ARBA" id="ARBA00022737"/>
    </source>
</evidence>
<comment type="caution">
    <text evidence="4">The sequence shown here is derived from an EMBL/GenBank/DDBJ whole genome shotgun (WGS) entry which is preliminary data.</text>
</comment>